<dbReference type="PROSITE" id="PS51664">
    <property type="entry name" value="YCAO"/>
    <property type="match status" value="1"/>
</dbReference>
<dbReference type="GO" id="GO:0005840">
    <property type="term" value="C:ribosome"/>
    <property type="evidence" value="ECO:0007669"/>
    <property type="project" value="UniProtKB-KW"/>
</dbReference>
<sequence length="406" mass="44444">MHRMTSSLRTSSLAETLTTAREVARQLGITRVTDTTWLDRLGIPVFSSIRPDAMPDSLCVNAGKGVHPDEARVGAYMEAIEFALAEYRNTHVDIVMSTPSEVASQPGISFRFVDLCPTLGRKVDADGPLACVEAHDVVSGQSVLVPAELVFSPYPENPGQVIFGTSTNGLASGNTVLEATVHGLAELMERDVQALNHFCDTSFLIDFDIPAPDLDQLRDRVTSAGLQAEVRYTPSEFGLPYFQGFIMEPTNDDPIAISVGSGLHPIKEIAAVRALAEAAQSRLSYIHGGRDDLIERFKYFARQDPDQERAAEQELRRRVTDNSRSIRYSQIPSATGFASVDDALVDILAALSVRGVEQVLRVVLSPEDSPLAVVKVIAPKLESFQPNLKRVGPRLVKMTQDREEQE</sequence>
<dbReference type="PANTHER" id="PTHR37809">
    <property type="entry name" value="RIBOSOMAL PROTEIN S12 METHYLTHIOTRANSFERASE ACCESSORY FACTOR YCAO"/>
    <property type="match status" value="1"/>
</dbReference>
<dbReference type="AlphaFoldDB" id="A0AAW8F500"/>
<dbReference type="Pfam" id="PF02624">
    <property type="entry name" value="YcaO"/>
    <property type="match status" value="1"/>
</dbReference>
<comment type="caution">
    <text evidence="2">The sequence shown here is derived from an EMBL/GenBank/DDBJ whole genome shotgun (WGS) entry which is preliminary data.</text>
</comment>
<evidence type="ECO:0000259" key="1">
    <source>
        <dbReference type="PROSITE" id="PS51664"/>
    </source>
</evidence>
<accession>A0AAW8F500</accession>
<keyword evidence="2" id="KW-0689">Ribosomal protein</keyword>
<evidence type="ECO:0000313" key="3">
    <source>
        <dbReference type="Proteomes" id="UP001234216"/>
    </source>
</evidence>
<gene>
    <name evidence="2" type="ORF">QFZ22_000301</name>
</gene>
<feature type="domain" description="YcaO" evidence="1">
    <location>
        <begin position="63"/>
        <end position="406"/>
    </location>
</feature>
<organism evidence="2 3">
    <name type="scientific">Streptomyces canus</name>
    <dbReference type="NCBI Taxonomy" id="58343"/>
    <lineage>
        <taxon>Bacteria</taxon>
        <taxon>Bacillati</taxon>
        <taxon>Actinomycetota</taxon>
        <taxon>Actinomycetes</taxon>
        <taxon>Kitasatosporales</taxon>
        <taxon>Streptomycetaceae</taxon>
        <taxon>Streptomyces</taxon>
        <taxon>Streptomyces aurantiacus group</taxon>
    </lineage>
</organism>
<evidence type="ECO:0000313" key="2">
    <source>
        <dbReference type="EMBL" id="MDQ0904316.1"/>
    </source>
</evidence>
<dbReference type="InterPro" id="IPR003776">
    <property type="entry name" value="YcaO-like_dom"/>
</dbReference>
<proteinExistence type="predicted"/>
<protein>
    <submittedName>
        <fullName evidence="2">Ribosomal protein S12 methylthiotransferase accessory factor</fullName>
    </submittedName>
</protein>
<dbReference type="Proteomes" id="UP001234216">
    <property type="component" value="Unassembled WGS sequence"/>
</dbReference>
<dbReference type="Gene3D" id="3.30.1330.230">
    <property type="match status" value="1"/>
</dbReference>
<dbReference type="EMBL" id="JAUSZV010000001">
    <property type="protein sequence ID" value="MDQ0904316.1"/>
    <property type="molecule type" value="Genomic_DNA"/>
</dbReference>
<dbReference type="NCBIfam" id="TIGR00702">
    <property type="entry name" value="YcaO-type kinase domain"/>
    <property type="match status" value="1"/>
</dbReference>
<keyword evidence="2" id="KW-0687">Ribonucleoprotein</keyword>
<dbReference type="PANTHER" id="PTHR37809:SF1">
    <property type="entry name" value="RIBOSOMAL PROTEIN S12 METHYLTHIOTRANSFERASE ACCESSORY FACTOR YCAO"/>
    <property type="match status" value="1"/>
</dbReference>
<reference evidence="2" key="1">
    <citation type="submission" date="2023-07" db="EMBL/GenBank/DDBJ databases">
        <title>Comparative genomics of wheat-associated soil bacteria to identify genetic determinants of phenazine resistance.</title>
        <authorList>
            <person name="Mouncey N."/>
        </authorList>
    </citation>
    <scope>NUCLEOTIDE SEQUENCE</scope>
    <source>
        <strain evidence="2">V4I22</strain>
    </source>
</reference>
<name>A0AAW8F500_9ACTN</name>